<organism evidence="11 12">
    <name type="scientific">Lachnospira multipara</name>
    <dbReference type="NCBI Taxonomy" id="28051"/>
    <lineage>
        <taxon>Bacteria</taxon>
        <taxon>Bacillati</taxon>
        <taxon>Bacillota</taxon>
        <taxon>Clostridia</taxon>
        <taxon>Lachnospirales</taxon>
        <taxon>Lachnospiraceae</taxon>
        <taxon>Lachnospira</taxon>
    </lineage>
</organism>
<keyword evidence="5 10" id="KW-0812">Transmembrane</keyword>
<keyword evidence="8 10" id="KW-0472">Membrane</keyword>
<evidence type="ECO:0000313" key="12">
    <source>
        <dbReference type="Proteomes" id="UP000236726"/>
    </source>
</evidence>
<dbReference type="GO" id="GO:0005886">
    <property type="term" value="C:plasma membrane"/>
    <property type="evidence" value="ECO:0007669"/>
    <property type="project" value="UniProtKB-SubCell"/>
</dbReference>
<evidence type="ECO:0000256" key="2">
    <source>
        <dbReference type="ARBA" id="ARBA00007254"/>
    </source>
</evidence>
<keyword evidence="3 10" id="KW-0813">Transport</keyword>
<evidence type="ECO:0000256" key="10">
    <source>
        <dbReference type="HAMAP-Rule" id="MF_00115"/>
    </source>
</evidence>
<dbReference type="Pfam" id="PF01741">
    <property type="entry name" value="MscL"/>
    <property type="match status" value="1"/>
</dbReference>
<evidence type="ECO:0000313" key="11">
    <source>
        <dbReference type="EMBL" id="SEF46629.1"/>
    </source>
</evidence>
<keyword evidence="6 10" id="KW-1133">Transmembrane helix</keyword>
<dbReference type="InterPro" id="IPR036019">
    <property type="entry name" value="MscL_channel"/>
</dbReference>
<evidence type="ECO:0000256" key="5">
    <source>
        <dbReference type="ARBA" id="ARBA00022692"/>
    </source>
</evidence>
<feature type="transmembrane region" description="Helical" evidence="10">
    <location>
        <begin position="20"/>
        <end position="38"/>
    </location>
</feature>
<evidence type="ECO:0000256" key="6">
    <source>
        <dbReference type="ARBA" id="ARBA00022989"/>
    </source>
</evidence>
<comment type="subunit">
    <text evidence="10">Homopentamer.</text>
</comment>
<evidence type="ECO:0000256" key="7">
    <source>
        <dbReference type="ARBA" id="ARBA00023065"/>
    </source>
</evidence>
<dbReference type="STRING" id="1410661.GCA_000702205_02212"/>
<evidence type="ECO:0000256" key="3">
    <source>
        <dbReference type="ARBA" id="ARBA00022448"/>
    </source>
</evidence>
<comment type="function">
    <text evidence="10">Channel that opens in response to stretch forces in the membrane lipid bilayer. May participate in the regulation of osmotic pressure changes within the cell.</text>
</comment>
<dbReference type="Proteomes" id="UP000236726">
    <property type="component" value="Unassembled WGS sequence"/>
</dbReference>
<name>A0A1H5S7P2_9FIRM</name>
<accession>A0A1H5S7P2</accession>
<dbReference type="AlphaFoldDB" id="A0A1H5S7P2"/>
<dbReference type="SUPFAM" id="SSF81330">
    <property type="entry name" value="Gated mechanosensitive channel"/>
    <property type="match status" value="1"/>
</dbReference>
<dbReference type="RefSeq" id="WP_027430443.1">
    <property type="nucleotide sequence ID" value="NZ_FNUL01000002.1"/>
</dbReference>
<dbReference type="EMBL" id="FNUL01000002">
    <property type="protein sequence ID" value="SEF46629.1"/>
    <property type="molecule type" value="Genomic_DNA"/>
</dbReference>
<feature type="transmembrane region" description="Helical" evidence="10">
    <location>
        <begin position="77"/>
        <end position="98"/>
    </location>
</feature>
<dbReference type="PANTHER" id="PTHR30266:SF2">
    <property type="entry name" value="LARGE-CONDUCTANCE MECHANOSENSITIVE CHANNEL"/>
    <property type="match status" value="1"/>
</dbReference>
<dbReference type="InterPro" id="IPR001185">
    <property type="entry name" value="MS_channel"/>
</dbReference>
<evidence type="ECO:0000256" key="8">
    <source>
        <dbReference type="ARBA" id="ARBA00023136"/>
    </source>
</evidence>
<gene>
    <name evidence="10" type="primary">mscL</name>
    <name evidence="11" type="ORF">SAMN05216537_102104</name>
</gene>
<dbReference type="Gene3D" id="1.10.1200.120">
    <property type="entry name" value="Large-conductance mechanosensitive channel, MscL, domain 1"/>
    <property type="match status" value="1"/>
</dbReference>
<dbReference type="PANTHER" id="PTHR30266">
    <property type="entry name" value="MECHANOSENSITIVE CHANNEL MSCL"/>
    <property type="match status" value="1"/>
</dbReference>
<dbReference type="PROSITE" id="PS01327">
    <property type="entry name" value="MSCL"/>
    <property type="match status" value="1"/>
</dbReference>
<proteinExistence type="inferred from homology"/>
<keyword evidence="9 10" id="KW-0407">Ion channel</keyword>
<dbReference type="InterPro" id="IPR037673">
    <property type="entry name" value="MSC/AndL"/>
</dbReference>
<dbReference type="PRINTS" id="PR01264">
    <property type="entry name" value="MECHCHANNEL"/>
</dbReference>
<keyword evidence="4 10" id="KW-1003">Cell membrane</keyword>
<evidence type="ECO:0000256" key="9">
    <source>
        <dbReference type="ARBA" id="ARBA00023303"/>
    </source>
</evidence>
<reference evidence="11 12" key="1">
    <citation type="submission" date="2016-10" db="EMBL/GenBank/DDBJ databases">
        <authorList>
            <person name="de Groot N.N."/>
        </authorList>
    </citation>
    <scope>NUCLEOTIDE SEQUENCE [LARGE SCALE GENOMIC DNA]</scope>
    <source>
        <strain evidence="11 12">D15d</strain>
    </source>
</reference>
<keyword evidence="7 10" id="KW-0406">Ion transport</keyword>
<evidence type="ECO:0000256" key="1">
    <source>
        <dbReference type="ARBA" id="ARBA00004651"/>
    </source>
</evidence>
<evidence type="ECO:0000256" key="4">
    <source>
        <dbReference type="ARBA" id="ARBA00022475"/>
    </source>
</evidence>
<dbReference type="GO" id="GO:0008381">
    <property type="term" value="F:mechanosensitive monoatomic ion channel activity"/>
    <property type="evidence" value="ECO:0007669"/>
    <property type="project" value="UniProtKB-UniRule"/>
</dbReference>
<comment type="subcellular location">
    <subcellularLocation>
        <location evidence="1 10">Cell membrane</location>
        <topology evidence="1 10">Multi-pass membrane protein</topology>
    </subcellularLocation>
</comment>
<dbReference type="HAMAP" id="MF_00115">
    <property type="entry name" value="MscL"/>
    <property type="match status" value="1"/>
</dbReference>
<sequence length="140" mass="15424">MKKFFKEFKEFALKGNVMDMAVGVIIGAAFGSIVTALTTDFINPLINSIGGASFGGKIHLPWSGTGENAQYLLWGDFLTQVVNFIIMAFCIFVMVKAINKLTSLGKKEEVKDPTEKECPYCFSKISIKATRCPHCTSELK</sequence>
<keyword evidence="12" id="KW-1185">Reference proteome</keyword>
<dbReference type="NCBIfam" id="TIGR00220">
    <property type="entry name" value="mscL"/>
    <property type="match status" value="1"/>
</dbReference>
<protein>
    <recommendedName>
        <fullName evidence="10">Large-conductance mechanosensitive channel</fullName>
    </recommendedName>
</protein>
<comment type="similarity">
    <text evidence="2 10">Belongs to the MscL family.</text>
</comment>
<dbReference type="InterPro" id="IPR019823">
    <property type="entry name" value="Mechanosensitive_channel_CS"/>
</dbReference>